<name>U1GXP5_TRESO</name>
<dbReference type="InterPro" id="IPR006842">
    <property type="entry name" value="Transposase_31"/>
</dbReference>
<dbReference type="EMBL" id="AUZJ01000013">
    <property type="protein sequence ID" value="ERF61334.1"/>
    <property type="molecule type" value="Genomic_DNA"/>
</dbReference>
<feature type="region of interest" description="Disordered" evidence="1">
    <location>
        <begin position="1"/>
        <end position="27"/>
    </location>
</feature>
<accession>U1GXP5</accession>
<comment type="caution">
    <text evidence="3">The sequence shown here is derived from an EMBL/GenBank/DDBJ whole genome shotgun (WGS) entry which is preliminary data.</text>
</comment>
<dbReference type="Pfam" id="PF04754">
    <property type="entry name" value="Transposase_31"/>
    <property type="match status" value="1"/>
</dbReference>
<dbReference type="eggNOG" id="COG5464">
    <property type="taxonomic scope" value="Bacteria"/>
</dbReference>
<proteinExistence type="predicted"/>
<evidence type="ECO:0000259" key="2">
    <source>
        <dbReference type="Pfam" id="PF04754"/>
    </source>
</evidence>
<dbReference type="PATRIC" id="fig|1125725.3.peg.702"/>
<dbReference type="STRING" id="1125725.HMPREF1325_2248"/>
<evidence type="ECO:0000256" key="1">
    <source>
        <dbReference type="SAM" id="MobiDB-lite"/>
    </source>
</evidence>
<reference evidence="3 4" key="1">
    <citation type="submission" date="2013-08" db="EMBL/GenBank/DDBJ databases">
        <authorList>
            <person name="Durkin A.S."/>
            <person name="Haft D.R."/>
            <person name="McCorrison J."/>
            <person name="Torralba M."/>
            <person name="Gillis M."/>
            <person name="Haft D.H."/>
            <person name="Methe B."/>
            <person name="Sutton G."/>
            <person name="Nelson K.E."/>
        </authorList>
    </citation>
    <scope>NUCLEOTIDE SEQUENCE [LARGE SCALE GENOMIC DNA]</scope>
    <source>
        <strain evidence="3 4">VPI DR56BR1116</strain>
    </source>
</reference>
<feature type="domain" description="Transposase (putative) YhgA-like" evidence="2">
    <location>
        <begin position="104"/>
        <end position="183"/>
    </location>
</feature>
<evidence type="ECO:0000313" key="4">
    <source>
        <dbReference type="Proteomes" id="UP000016412"/>
    </source>
</evidence>
<protein>
    <recommendedName>
        <fullName evidence="2">Transposase (putative) YhgA-like domain-containing protein</fullName>
    </recommendedName>
</protein>
<evidence type="ECO:0000313" key="3">
    <source>
        <dbReference type="EMBL" id="ERF61334.1"/>
    </source>
</evidence>
<dbReference type="Proteomes" id="UP000016412">
    <property type="component" value="Unassembled WGS sequence"/>
</dbReference>
<organism evidence="3 4">
    <name type="scientific">Treponema socranskii subsp. socranskii VPI DR56BR1116 = ATCC 35536</name>
    <dbReference type="NCBI Taxonomy" id="1125725"/>
    <lineage>
        <taxon>Bacteria</taxon>
        <taxon>Pseudomonadati</taxon>
        <taxon>Spirochaetota</taxon>
        <taxon>Spirochaetia</taxon>
        <taxon>Spirochaetales</taxon>
        <taxon>Treponemataceae</taxon>
        <taxon>Treponema</taxon>
    </lineage>
</organism>
<sequence>MKINVTAPNGGSAAPSPKSLQKTPKSQHLRDIYSGGFMVKYNRRYKDSVFVDFFGEDKNAKANFLALYNTLHGTHLDVSVELEPLRLEQVMYMAFRNDVACLVDGKIIVLVEHQSTINANMPLRFLQYAARLYERIQNPRDRYLRRLKNIPTPEFYVFYNGEEDYPETATLRLSEAFMTMPEKPSLKVVVSVTNINYNKDNEILHTCKPLKEYTLFVDAVRKHTKLDSENGFRNAIKECIQNDILREYLQRKSKEVMNMLIAEYDYDVDIAVQREEEREIALKEGEAKGFSLGIAQGKQEGISAGSHQKALETAQILKQLGDPIQKIAQATGLTEKEIKQL</sequence>
<gene>
    <name evidence="3" type="ORF">HMPREF1325_2248</name>
</gene>
<dbReference type="AlphaFoldDB" id="U1GXP5"/>